<comment type="similarity">
    <text evidence="2 12">Belongs to the SecG family.</text>
</comment>
<evidence type="ECO:0000256" key="11">
    <source>
        <dbReference type="ARBA" id="ARBA00025182"/>
    </source>
</evidence>
<comment type="caution">
    <text evidence="12">Lacks conserved residue(s) required for the propagation of feature annotation.</text>
</comment>
<keyword evidence="15" id="KW-1185">Reference proteome</keyword>
<dbReference type="GO" id="GO:0009306">
    <property type="term" value="P:protein secretion"/>
    <property type="evidence" value="ECO:0007669"/>
    <property type="project" value="UniProtKB-UniRule"/>
</dbReference>
<evidence type="ECO:0000313" key="15">
    <source>
        <dbReference type="Proteomes" id="UP000199647"/>
    </source>
</evidence>
<dbReference type="RefSeq" id="WP_092498757.1">
    <property type="nucleotide sequence ID" value="NZ_FOFG01000015.1"/>
</dbReference>
<feature type="region of interest" description="Disordered" evidence="13">
    <location>
        <begin position="91"/>
        <end position="214"/>
    </location>
</feature>
<evidence type="ECO:0000256" key="9">
    <source>
        <dbReference type="ARBA" id="ARBA00023010"/>
    </source>
</evidence>
<keyword evidence="7 12" id="KW-0653">Protein transport</keyword>
<keyword evidence="9 12" id="KW-0811">Translocation</keyword>
<dbReference type="AlphaFoldDB" id="A0A1H9N8U0"/>
<sequence>MTTVLIVIHLMVILAMIGLVLLQRSEGGALGVGGGSGGFMSRRGAGNVLTRSTAILATVFFVTSIGLTLLARIENGSSDILSRIGIQQPAAPANRPAAGTPQLPTGTPSNASSVLDALKGQSQGASGGTGPQTPPSSTPATPQAQAPTVPAPADVNAASPPAPEVPAAGTDANVQTPASTPAPQPAQVPSTAGPEAPNPAPAPAPANPAPANPQ</sequence>
<evidence type="ECO:0000256" key="8">
    <source>
        <dbReference type="ARBA" id="ARBA00022989"/>
    </source>
</evidence>
<evidence type="ECO:0000256" key="1">
    <source>
        <dbReference type="ARBA" id="ARBA00004651"/>
    </source>
</evidence>
<dbReference type="NCBIfam" id="TIGR00810">
    <property type="entry name" value="secG"/>
    <property type="match status" value="1"/>
</dbReference>
<dbReference type="GO" id="GO:0043952">
    <property type="term" value="P:protein transport by the Sec complex"/>
    <property type="evidence" value="ECO:0007669"/>
    <property type="project" value="TreeGrafter"/>
</dbReference>
<keyword evidence="4 12" id="KW-0813">Transport</keyword>
<dbReference type="PANTHER" id="PTHR34182">
    <property type="entry name" value="PROTEIN-EXPORT MEMBRANE PROTEIN SECG"/>
    <property type="match status" value="1"/>
</dbReference>
<dbReference type="GO" id="GO:0065002">
    <property type="term" value="P:intracellular protein transmembrane transport"/>
    <property type="evidence" value="ECO:0007669"/>
    <property type="project" value="TreeGrafter"/>
</dbReference>
<dbReference type="Pfam" id="PF03840">
    <property type="entry name" value="SecG"/>
    <property type="match status" value="1"/>
</dbReference>
<feature type="compositionally biased region" description="Pro residues" evidence="13">
    <location>
        <begin position="196"/>
        <end position="214"/>
    </location>
</feature>
<dbReference type="Proteomes" id="UP000199647">
    <property type="component" value="Unassembled WGS sequence"/>
</dbReference>
<evidence type="ECO:0000256" key="7">
    <source>
        <dbReference type="ARBA" id="ARBA00022927"/>
    </source>
</evidence>
<evidence type="ECO:0000256" key="12">
    <source>
        <dbReference type="RuleBase" id="RU365087"/>
    </source>
</evidence>
<evidence type="ECO:0000256" key="5">
    <source>
        <dbReference type="ARBA" id="ARBA00022475"/>
    </source>
</evidence>
<reference evidence="14 15" key="1">
    <citation type="submission" date="2016-10" db="EMBL/GenBank/DDBJ databases">
        <authorList>
            <person name="de Groot N.N."/>
        </authorList>
    </citation>
    <scope>NUCLEOTIDE SEQUENCE [LARGE SCALE GENOMIC DNA]</scope>
    <source>
        <strain evidence="14 15">A52C2</strain>
    </source>
</reference>
<keyword evidence="5 12" id="KW-1003">Cell membrane</keyword>
<dbReference type="EMBL" id="FOFG01000015">
    <property type="protein sequence ID" value="SER32318.1"/>
    <property type="molecule type" value="Genomic_DNA"/>
</dbReference>
<evidence type="ECO:0000256" key="2">
    <source>
        <dbReference type="ARBA" id="ARBA00008445"/>
    </source>
</evidence>
<comment type="subcellular location">
    <subcellularLocation>
        <location evidence="1 12">Cell membrane</location>
        <topology evidence="1 12">Multi-pass membrane protein</topology>
    </subcellularLocation>
</comment>
<dbReference type="GO" id="GO:0015450">
    <property type="term" value="F:protein-transporting ATPase activity"/>
    <property type="evidence" value="ECO:0007669"/>
    <property type="project" value="UniProtKB-UniRule"/>
</dbReference>
<feature type="compositionally biased region" description="Polar residues" evidence="13">
    <location>
        <begin position="102"/>
        <end position="113"/>
    </location>
</feature>
<feature type="compositionally biased region" description="Low complexity" evidence="13">
    <location>
        <begin position="138"/>
        <end position="152"/>
    </location>
</feature>
<dbReference type="PANTHER" id="PTHR34182:SF1">
    <property type="entry name" value="PROTEIN-EXPORT MEMBRANE PROTEIN SECG"/>
    <property type="match status" value="1"/>
</dbReference>
<evidence type="ECO:0000256" key="4">
    <source>
        <dbReference type="ARBA" id="ARBA00022448"/>
    </source>
</evidence>
<gene>
    <name evidence="14" type="ORF">SAMN05216548_11541</name>
</gene>
<accession>A0A1H9N8U0</accession>
<keyword evidence="8 12" id="KW-1133">Transmembrane helix</keyword>
<organism evidence="14 15">
    <name type="scientific">Faunimonas pinastri</name>
    <dbReference type="NCBI Taxonomy" id="1855383"/>
    <lineage>
        <taxon>Bacteria</taxon>
        <taxon>Pseudomonadati</taxon>
        <taxon>Pseudomonadota</taxon>
        <taxon>Alphaproteobacteria</taxon>
        <taxon>Hyphomicrobiales</taxon>
        <taxon>Afifellaceae</taxon>
        <taxon>Faunimonas</taxon>
    </lineage>
</organism>
<name>A0A1H9N8U0_9HYPH</name>
<evidence type="ECO:0000313" key="14">
    <source>
        <dbReference type="EMBL" id="SER32318.1"/>
    </source>
</evidence>
<dbReference type="InterPro" id="IPR004692">
    <property type="entry name" value="SecG"/>
</dbReference>
<protein>
    <recommendedName>
        <fullName evidence="3 12">Protein-export membrane protein SecG</fullName>
    </recommendedName>
</protein>
<proteinExistence type="inferred from homology"/>
<dbReference type="STRING" id="1855383.SAMN05216548_11541"/>
<dbReference type="PRINTS" id="PR01651">
    <property type="entry name" value="SECGEXPORT"/>
</dbReference>
<comment type="function">
    <text evidence="11 12">Involved in protein export. Participates in an early event of protein translocation.</text>
</comment>
<evidence type="ECO:0000256" key="13">
    <source>
        <dbReference type="SAM" id="MobiDB-lite"/>
    </source>
</evidence>
<keyword evidence="10 12" id="KW-0472">Membrane</keyword>
<evidence type="ECO:0000256" key="6">
    <source>
        <dbReference type="ARBA" id="ARBA00022692"/>
    </source>
</evidence>
<feature type="transmembrane region" description="Helical" evidence="12">
    <location>
        <begin position="51"/>
        <end position="73"/>
    </location>
</feature>
<dbReference type="OrthoDB" id="7366942at2"/>
<evidence type="ECO:0000256" key="10">
    <source>
        <dbReference type="ARBA" id="ARBA00023136"/>
    </source>
</evidence>
<dbReference type="GO" id="GO:0005886">
    <property type="term" value="C:plasma membrane"/>
    <property type="evidence" value="ECO:0007669"/>
    <property type="project" value="UniProtKB-SubCell"/>
</dbReference>
<keyword evidence="6 12" id="KW-0812">Transmembrane</keyword>
<evidence type="ECO:0000256" key="3">
    <source>
        <dbReference type="ARBA" id="ARBA00017876"/>
    </source>
</evidence>